<evidence type="ECO:0000313" key="2">
    <source>
        <dbReference type="EMBL" id="GFY47192.1"/>
    </source>
</evidence>
<organism evidence="2 3">
    <name type="scientific">Trichonephila inaurata madagascariensis</name>
    <dbReference type="NCBI Taxonomy" id="2747483"/>
    <lineage>
        <taxon>Eukaryota</taxon>
        <taxon>Metazoa</taxon>
        <taxon>Ecdysozoa</taxon>
        <taxon>Arthropoda</taxon>
        <taxon>Chelicerata</taxon>
        <taxon>Arachnida</taxon>
        <taxon>Araneae</taxon>
        <taxon>Araneomorphae</taxon>
        <taxon>Entelegynae</taxon>
        <taxon>Araneoidea</taxon>
        <taxon>Nephilidae</taxon>
        <taxon>Trichonephila</taxon>
        <taxon>Trichonephila inaurata</taxon>
    </lineage>
</organism>
<accession>A0A8X7BYD8</accession>
<dbReference type="AlphaFoldDB" id="A0A8X7BYD8"/>
<comment type="caution">
    <text evidence="2">The sequence shown here is derived from an EMBL/GenBank/DDBJ whole genome shotgun (WGS) entry which is preliminary data.</text>
</comment>
<evidence type="ECO:0008006" key="4">
    <source>
        <dbReference type="Google" id="ProtNLM"/>
    </source>
</evidence>
<feature type="region of interest" description="Disordered" evidence="1">
    <location>
        <begin position="1"/>
        <end position="29"/>
    </location>
</feature>
<proteinExistence type="predicted"/>
<name>A0A8X7BYD8_9ARAC</name>
<dbReference type="Proteomes" id="UP000886998">
    <property type="component" value="Unassembled WGS sequence"/>
</dbReference>
<dbReference type="EMBL" id="BMAV01005813">
    <property type="protein sequence ID" value="GFY47192.1"/>
    <property type="molecule type" value="Genomic_DNA"/>
</dbReference>
<feature type="compositionally biased region" description="Low complexity" evidence="1">
    <location>
        <begin position="16"/>
        <end position="28"/>
    </location>
</feature>
<evidence type="ECO:0000256" key="1">
    <source>
        <dbReference type="SAM" id="MobiDB-lite"/>
    </source>
</evidence>
<reference evidence="2" key="1">
    <citation type="submission" date="2020-08" db="EMBL/GenBank/DDBJ databases">
        <title>Multicomponent nature underlies the extraordinary mechanical properties of spider dragline silk.</title>
        <authorList>
            <person name="Kono N."/>
            <person name="Nakamura H."/>
            <person name="Mori M."/>
            <person name="Yoshida Y."/>
            <person name="Ohtoshi R."/>
            <person name="Malay A.D."/>
            <person name="Moran D.A.P."/>
            <person name="Tomita M."/>
            <person name="Numata K."/>
            <person name="Arakawa K."/>
        </authorList>
    </citation>
    <scope>NUCLEOTIDE SEQUENCE</scope>
</reference>
<protein>
    <recommendedName>
        <fullName evidence="4">Pre-C2HC domain-containing protein</fullName>
    </recommendedName>
</protein>
<dbReference type="OrthoDB" id="6473301at2759"/>
<keyword evidence="3" id="KW-1185">Reference proteome</keyword>
<evidence type="ECO:0000313" key="3">
    <source>
        <dbReference type="Proteomes" id="UP000886998"/>
    </source>
</evidence>
<gene>
    <name evidence="2" type="ORF">TNIN_106821</name>
</gene>
<feature type="region of interest" description="Disordered" evidence="1">
    <location>
        <begin position="109"/>
        <end position="143"/>
    </location>
</feature>
<sequence length="326" mass="36824">MELESVIPTEMELAHSSSSPSTTRSSTPVMSNCERLQIANSEIRKFSILHANVSHAIEAAAPYAQDDDSDLADMYARQHYLDQRRHKAVSDLSSLPRCNTPGCRIHNTPVNSPTKLNFNEYPDLPKSGSKRKESGDDGFISPTSKQTFKMQRVEFKNFDLDTNNKFNVLTEKDIAGNSHPAANVNAHSYTLGTTTENTTVPNTLPPPVFLKIEKNYIEQLKTLTDIIPKLRSKKTGELIKLYTDNYDDYRTLNNAVEKLKYQFFVIKPKHERPIKIVIKGLPTNTDTQHIHDNLIELGYTVDKVHQLVGRISKKKFPGPFCNLPVI</sequence>